<feature type="signal peptide" evidence="1">
    <location>
        <begin position="1"/>
        <end position="23"/>
    </location>
</feature>
<evidence type="ECO:0000313" key="3">
    <source>
        <dbReference type="Proteomes" id="UP000554520"/>
    </source>
</evidence>
<gene>
    <name evidence="2" type="ORF">FHS21_005697</name>
</gene>
<dbReference type="EMBL" id="JACHXN010000029">
    <property type="protein sequence ID" value="MBB3149245.1"/>
    <property type="molecule type" value="Genomic_DNA"/>
</dbReference>
<accession>A0A839UH28</accession>
<protein>
    <submittedName>
        <fullName evidence="2">Uncharacterized protein</fullName>
    </submittedName>
</protein>
<feature type="chain" id="PRO_5032847286" evidence="1">
    <location>
        <begin position="24"/>
        <end position="125"/>
    </location>
</feature>
<evidence type="ECO:0000313" key="2">
    <source>
        <dbReference type="EMBL" id="MBB3149245.1"/>
    </source>
</evidence>
<dbReference type="AlphaFoldDB" id="A0A839UH28"/>
<name>A0A839UH28_9HYPH</name>
<keyword evidence="1" id="KW-0732">Signal</keyword>
<keyword evidence="3" id="KW-1185">Reference proteome</keyword>
<proteinExistence type="predicted"/>
<dbReference type="Proteomes" id="UP000554520">
    <property type="component" value="Unassembled WGS sequence"/>
</dbReference>
<sequence>MAVVSIARIVGLLILLSSSAANAAPTKFECRNSRGEVAADFVLDIAEGIIRRGSRTYEITSVNDDYITGFWPAWRGIGGEVIVLNRATGEYQRASISMVCRKYLNCGPRKLETLKVFGVCRKDNI</sequence>
<evidence type="ECO:0000256" key="1">
    <source>
        <dbReference type="SAM" id="SignalP"/>
    </source>
</evidence>
<organism evidence="2 3">
    <name type="scientific">Phyllobacterium trifolii</name>
    <dbReference type="NCBI Taxonomy" id="300193"/>
    <lineage>
        <taxon>Bacteria</taxon>
        <taxon>Pseudomonadati</taxon>
        <taxon>Pseudomonadota</taxon>
        <taxon>Alphaproteobacteria</taxon>
        <taxon>Hyphomicrobiales</taxon>
        <taxon>Phyllobacteriaceae</taxon>
        <taxon>Phyllobacterium</taxon>
    </lineage>
</organism>
<comment type="caution">
    <text evidence="2">The sequence shown here is derived from an EMBL/GenBank/DDBJ whole genome shotgun (WGS) entry which is preliminary data.</text>
</comment>
<reference evidence="2 3" key="1">
    <citation type="submission" date="2020-08" db="EMBL/GenBank/DDBJ databases">
        <title>Genomic Encyclopedia of Type Strains, Phase III (KMG-III): the genomes of soil and plant-associated and newly described type strains.</title>
        <authorList>
            <person name="Whitman W."/>
        </authorList>
    </citation>
    <scope>NUCLEOTIDE SEQUENCE [LARGE SCALE GENOMIC DNA]</scope>
    <source>
        <strain evidence="2 3">CECT 7015</strain>
    </source>
</reference>